<evidence type="ECO:0008006" key="4">
    <source>
        <dbReference type="Google" id="ProtNLM"/>
    </source>
</evidence>
<dbReference type="KEGG" id="fbe:FF125_13910"/>
<accession>A0A5B7TR97</accession>
<dbReference type="OrthoDB" id="1187639at2"/>
<name>A0A5B7TR97_9FLAO</name>
<evidence type="ECO:0000313" key="3">
    <source>
        <dbReference type="Proteomes" id="UP000306229"/>
    </source>
</evidence>
<proteinExistence type="predicted"/>
<gene>
    <name evidence="2" type="ORF">FF125_13910</name>
</gene>
<keyword evidence="3" id="KW-1185">Reference proteome</keyword>
<reference evidence="2 3" key="1">
    <citation type="submission" date="2019-05" db="EMBL/GenBank/DDBJ databases">
        <title>Algicella ahnfeltiae gen. nov., sp. nov., a novel marine bacterium of the family Flavobacteriaceae isolated from a red alga.</title>
        <authorList>
            <person name="Nedashkovskaya O.I."/>
            <person name="Kukhlevskiy A.D."/>
            <person name="Kim S.-G."/>
            <person name="Zhukova N.V."/>
            <person name="Mikhailov V.V."/>
        </authorList>
    </citation>
    <scope>NUCLEOTIDE SEQUENCE [LARGE SCALE GENOMIC DNA]</scope>
    <source>
        <strain evidence="2 3">10Alg115</strain>
    </source>
</reference>
<protein>
    <recommendedName>
        <fullName evidence="4">YARHG domain-containing protein</fullName>
    </recommendedName>
</protein>
<feature type="chain" id="PRO_5022925404" description="YARHG domain-containing protein" evidence="1">
    <location>
        <begin position="25"/>
        <end position="244"/>
    </location>
</feature>
<dbReference type="Proteomes" id="UP000306229">
    <property type="component" value="Chromosome"/>
</dbReference>
<organism evidence="2 3">
    <name type="scientific">Aureibaculum algae</name>
    <dbReference type="NCBI Taxonomy" id="2584122"/>
    <lineage>
        <taxon>Bacteria</taxon>
        <taxon>Pseudomonadati</taxon>
        <taxon>Bacteroidota</taxon>
        <taxon>Flavobacteriia</taxon>
        <taxon>Flavobacteriales</taxon>
        <taxon>Flavobacteriaceae</taxon>
        <taxon>Aureibaculum</taxon>
    </lineage>
</organism>
<evidence type="ECO:0000256" key="1">
    <source>
        <dbReference type="SAM" id="SignalP"/>
    </source>
</evidence>
<sequence>MKCTRFIFHLFILFFTSSTTVILAQQKLVEKKYYTWFDQNISQDNTDLFNGEIYKKTYRTEHRNHNFFLNSDYALGVVMFNNQKYYDIPLKYDIYEDELIANLKNSATGESIVQLNKAFVQEFTLYNKDFVFLNVANESIVMDGFYEISYKGNNIKLYTKHRKLERSYISKGTQYNKFFEKDENFILFEHNYYEINHKKDLQKIFPTLKKEINTIYKSSNRSLKNSDYNAFIKRVIQQIHQHIE</sequence>
<dbReference type="EMBL" id="CP040749">
    <property type="protein sequence ID" value="QCX39479.1"/>
    <property type="molecule type" value="Genomic_DNA"/>
</dbReference>
<feature type="signal peptide" evidence="1">
    <location>
        <begin position="1"/>
        <end position="24"/>
    </location>
</feature>
<keyword evidence="1" id="KW-0732">Signal</keyword>
<dbReference type="AlphaFoldDB" id="A0A5B7TR97"/>
<evidence type="ECO:0000313" key="2">
    <source>
        <dbReference type="EMBL" id="QCX39479.1"/>
    </source>
</evidence>
<dbReference type="RefSeq" id="WP_138950331.1">
    <property type="nucleotide sequence ID" value="NZ_CP040749.1"/>
</dbReference>